<dbReference type="PANTHER" id="PTHR34580">
    <property type="match status" value="1"/>
</dbReference>
<feature type="region of interest" description="Disordered" evidence="4">
    <location>
        <begin position="129"/>
        <end position="151"/>
    </location>
</feature>
<sequence>MTTTTATTSRLLALLSLLQTRRDWPGPILAERLDITHRTVRRDVERLREMGYSIRALRGPAGGYRLDAGTELPPLLFDDDQAVALALALQSAASSGADIDEAAVRALATVRQVMPPRLRHRLDSLDVTVLPGRPSARPSGDPSSTAEQVSPGLLVDLSTAVRAREVLRLDYASTGEQDRDRDDTRRESRDLRPPRRIEPHHVVTSHGRWYLVAWDLDADGWRIFRTDRITLRTPNGPRFTPREVPGGEVRSFVSAQFKGARRADVWPCLGTAVLDLPAAAVLPFVGDGSVEALGHDRCRITVGSWSWVALAASLGRFGAVVTGVEPPELVDAFSLLAVRYAEAATASR</sequence>
<comment type="caution">
    <text evidence="6">The sequence shown here is derived from an EMBL/GenBank/DDBJ whole genome shotgun (WGS) entry which is preliminary data.</text>
</comment>
<dbReference type="PROSITE" id="PS52050">
    <property type="entry name" value="WYL"/>
    <property type="match status" value="1"/>
</dbReference>
<feature type="compositionally biased region" description="Basic and acidic residues" evidence="4">
    <location>
        <begin position="176"/>
        <end position="198"/>
    </location>
</feature>
<keyword evidence="1" id="KW-0805">Transcription regulation</keyword>
<keyword evidence="2" id="KW-0238">DNA-binding</keyword>
<evidence type="ECO:0000313" key="7">
    <source>
        <dbReference type="Proteomes" id="UP000225548"/>
    </source>
</evidence>
<dbReference type="InterPro" id="IPR026881">
    <property type="entry name" value="WYL_dom"/>
</dbReference>
<dbReference type="Pfam" id="PF08279">
    <property type="entry name" value="HTH_11"/>
    <property type="match status" value="1"/>
</dbReference>
<reference evidence="6 7" key="1">
    <citation type="submission" date="2017-10" db="EMBL/GenBank/DDBJ databases">
        <title>Sequencing the genomes of 1000 actinobacteria strains.</title>
        <authorList>
            <person name="Klenk H.-P."/>
        </authorList>
    </citation>
    <scope>NUCLEOTIDE SEQUENCE [LARGE SCALE GENOMIC DNA]</scope>
    <source>
        <strain evidence="6 7">DSM 18966</strain>
    </source>
</reference>
<dbReference type="InterPro" id="IPR036388">
    <property type="entry name" value="WH-like_DNA-bd_sf"/>
</dbReference>
<dbReference type="Proteomes" id="UP000225548">
    <property type="component" value="Unassembled WGS sequence"/>
</dbReference>
<proteinExistence type="predicted"/>
<dbReference type="InterPro" id="IPR036390">
    <property type="entry name" value="WH_DNA-bd_sf"/>
</dbReference>
<dbReference type="PROSITE" id="PS00894">
    <property type="entry name" value="HTH_DEOR_1"/>
    <property type="match status" value="1"/>
</dbReference>
<keyword evidence="3" id="KW-0804">Transcription</keyword>
<dbReference type="RefSeq" id="WP_098455554.1">
    <property type="nucleotide sequence ID" value="NZ_PDJG01000001.1"/>
</dbReference>
<feature type="region of interest" description="Disordered" evidence="4">
    <location>
        <begin position="172"/>
        <end position="198"/>
    </location>
</feature>
<dbReference type="Gene3D" id="1.10.10.10">
    <property type="entry name" value="Winged helix-like DNA-binding domain superfamily/Winged helix DNA-binding domain"/>
    <property type="match status" value="1"/>
</dbReference>
<evidence type="ECO:0000256" key="1">
    <source>
        <dbReference type="ARBA" id="ARBA00023015"/>
    </source>
</evidence>
<keyword evidence="7" id="KW-1185">Reference proteome</keyword>
<dbReference type="OrthoDB" id="8555652at2"/>
<dbReference type="InterPro" id="IPR018356">
    <property type="entry name" value="Tscrpt_reg_HTH_DeoR_CS"/>
</dbReference>
<dbReference type="PIRSF" id="PIRSF016838">
    <property type="entry name" value="PafC"/>
    <property type="match status" value="1"/>
</dbReference>
<evidence type="ECO:0000259" key="5">
    <source>
        <dbReference type="PROSITE" id="PS51000"/>
    </source>
</evidence>
<dbReference type="InterPro" id="IPR051534">
    <property type="entry name" value="CBASS_pafABC_assoc_protein"/>
</dbReference>
<gene>
    <name evidence="6" type="ORF">ATL42_2450</name>
</gene>
<dbReference type="InterPro" id="IPR013196">
    <property type="entry name" value="HTH_11"/>
</dbReference>
<feature type="domain" description="HTH deoR-type" evidence="5">
    <location>
        <begin position="7"/>
        <end position="62"/>
    </location>
</feature>
<accession>A0A2A9E7C5</accession>
<dbReference type="Pfam" id="PF13280">
    <property type="entry name" value="WYL"/>
    <property type="match status" value="1"/>
</dbReference>
<dbReference type="InterPro" id="IPR028349">
    <property type="entry name" value="PafC-like"/>
</dbReference>
<evidence type="ECO:0000313" key="6">
    <source>
        <dbReference type="EMBL" id="PFG34536.1"/>
    </source>
</evidence>
<dbReference type="SUPFAM" id="SSF46785">
    <property type="entry name" value="Winged helix' DNA-binding domain"/>
    <property type="match status" value="1"/>
</dbReference>
<name>A0A2A9E7C5_9MICO</name>
<evidence type="ECO:0000256" key="4">
    <source>
        <dbReference type="SAM" id="MobiDB-lite"/>
    </source>
</evidence>
<dbReference type="GO" id="GO:0003677">
    <property type="term" value="F:DNA binding"/>
    <property type="evidence" value="ECO:0007669"/>
    <property type="project" value="UniProtKB-KW"/>
</dbReference>
<dbReference type="EMBL" id="PDJG01000001">
    <property type="protein sequence ID" value="PFG34536.1"/>
    <property type="molecule type" value="Genomic_DNA"/>
</dbReference>
<evidence type="ECO:0000256" key="3">
    <source>
        <dbReference type="ARBA" id="ARBA00023163"/>
    </source>
</evidence>
<dbReference type="GO" id="GO:0003700">
    <property type="term" value="F:DNA-binding transcription factor activity"/>
    <property type="evidence" value="ECO:0007669"/>
    <property type="project" value="InterPro"/>
</dbReference>
<dbReference type="AlphaFoldDB" id="A0A2A9E7C5"/>
<evidence type="ECO:0000256" key="2">
    <source>
        <dbReference type="ARBA" id="ARBA00023125"/>
    </source>
</evidence>
<dbReference type="InterPro" id="IPR001034">
    <property type="entry name" value="DeoR_HTH"/>
</dbReference>
<protein>
    <submittedName>
        <fullName evidence="6">HTH domain-containing protein</fullName>
    </submittedName>
</protein>
<dbReference type="PROSITE" id="PS51000">
    <property type="entry name" value="HTH_DEOR_2"/>
    <property type="match status" value="1"/>
</dbReference>
<organism evidence="6 7">
    <name type="scientific">Sanguibacter antarcticus</name>
    <dbReference type="NCBI Taxonomy" id="372484"/>
    <lineage>
        <taxon>Bacteria</taxon>
        <taxon>Bacillati</taxon>
        <taxon>Actinomycetota</taxon>
        <taxon>Actinomycetes</taxon>
        <taxon>Micrococcales</taxon>
        <taxon>Sanguibacteraceae</taxon>
        <taxon>Sanguibacter</taxon>
    </lineage>
</organism>
<dbReference type="PANTHER" id="PTHR34580:SF3">
    <property type="entry name" value="PROTEIN PAFB"/>
    <property type="match status" value="1"/>
</dbReference>